<keyword evidence="1" id="KW-1003">Cell membrane</keyword>
<dbReference type="PANTHER" id="PTHR43649">
    <property type="entry name" value="ARABINOSE-BINDING PROTEIN-RELATED"/>
    <property type="match status" value="1"/>
</dbReference>
<evidence type="ECO:0000256" key="1">
    <source>
        <dbReference type="ARBA" id="ARBA00022475"/>
    </source>
</evidence>
<name>A0A2A9EWU0_9MICO</name>
<dbReference type="Proteomes" id="UP000224130">
    <property type="component" value="Unassembled WGS sequence"/>
</dbReference>
<dbReference type="OrthoDB" id="3225049at2"/>
<dbReference type="CDD" id="cd13581">
    <property type="entry name" value="PBP2_AlgQ_like_2"/>
    <property type="match status" value="1"/>
</dbReference>
<keyword evidence="2 6" id="KW-0732">Signal</keyword>
<dbReference type="Gene3D" id="3.40.190.10">
    <property type="entry name" value="Periplasmic binding protein-like II"/>
    <property type="match status" value="2"/>
</dbReference>
<dbReference type="InterPro" id="IPR050490">
    <property type="entry name" value="Bact_solute-bd_prot1"/>
</dbReference>
<evidence type="ECO:0000256" key="4">
    <source>
        <dbReference type="ARBA" id="ARBA00023139"/>
    </source>
</evidence>
<evidence type="ECO:0000256" key="6">
    <source>
        <dbReference type="SAM" id="SignalP"/>
    </source>
</evidence>
<feature type="signal peptide" evidence="6">
    <location>
        <begin position="1"/>
        <end position="20"/>
    </location>
</feature>
<keyword evidence="4" id="KW-0564">Palmitate</keyword>
<sequence length="535" mass="58587">MRHRRFVMPVTLTLSALTLAACSGGGEPAEVADASADFGFQAEGLPIVEENLTLSFGGTKSPLAPDYATMELVQQWEQDTNITIDWQNLPDQVFQEKKNLMLASGELPDALYNTGLTDAEVVQYGSNGTLIPLEDLIEEHAPTLSAILAERPDIRAAITASDGHIYTLPSVEELGILPYPNFLFINKTWLDELGLPMPTTIDEYRDALAAFATQDPNGNGKADEIPLSFRPDSFCANPWDLITALGGQPDNNDHRIVEDGTVEFTANTDEYKAGVKALGEWYADGLIDPESFSQDDVAYLAKGKADTPVLGSFFWWELKEVVGEDRVDDYALVGVLEGTNGQRLASVTNNQEISRGKFAITRANEYPAATMRWVDRIFDPVMSAQASWGPIGVTLEENADGVLVQIPAAEGESEGERRQKVAPGGPVVTTRQDFVDVVAPEPRAAERQALVEEYYAPFQANDIYPPVMLSNDELEQINLAQADINTLVKEKFATWTVDGSIEQEWDAYTTQLDGLGIDDVTGIYQQAYDRFTAAG</sequence>
<organism evidence="7 8">
    <name type="scientific">Isoptericola jiangsuensis</name>
    <dbReference type="NCBI Taxonomy" id="548579"/>
    <lineage>
        <taxon>Bacteria</taxon>
        <taxon>Bacillati</taxon>
        <taxon>Actinomycetota</taxon>
        <taxon>Actinomycetes</taxon>
        <taxon>Micrococcales</taxon>
        <taxon>Promicromonosporaceae</taxon>
        <taxon>Isoptericola</taxon>
    </lineage>
</organism>
<evidence type="ECO:0000256" key="3">
    <source>
        <dbReference type="ARBA" id="ARBA00023136"/>
    </source>
</evidence>
<evidence type="ECO:0000313" key="8">
    <source>
        <dbReference type="Proteomes" id="UP000224130"/>
    </source>
</evidence>
<evidence type="ECO:0000256" key="5">
    <source>
        <dbReference type="ARBA" id="ARBA00023288"/>
    </source>
</evidence>
<keyword evidence="5" id="KW-0449">Lipoprotein</keyword>
<reference evidence="7 8" key="1">
    <citation type="submission" date="2017-10" db="EMBL/GenBank/DDBJ databases">
        <title>Sequencing the genomes of 1000 actinobacteria strains.</title>
        <authorList>
            <person name="Klenk H.-P."/>
        </authorList>
    </citation>
    <scope>NUCLEOTIDE SEQUENCE [LARGE SCALE GENOMIC DNA]</scope>
    <source>
        <strain evidence="7 8">DSM 21863</strain>
    </source>
</reference>
<comment type="caution">
    <text evidence="7">The sequence shown here is derived from an EMBL/GenBank/DDBJ whole genome shotgun (WGS) entry which is preliminary data.</text>
</comment>
<evidence type="ECO:0000313" key="7">
    <source>
        <dbReference type="EMBL" id="PFG43046.1"/>
    </source>
</evidence>
<dbReference type="SUPFAM" id="SSF53850">
    <property type="entry name" value="Periplasmic binding protein-like II"/>
    <property type="match status" value="1"/>
</dbReference>
<dbReference type="Pfam" id="PF01547">
    <property type="entry name" value="SBP_bac_1"/>
    <property type="match status" value="1"/>
</dbReference>
<dbReference type="AlphaFoldDB" id="A0A2A9EWU0"/>
<evidence type="ECO:0000256" key="2">
    <source>
        <dbReference type="ARBA" id="ARBA00022729"/>
    </source>
</evidence>
<feature type="chain" id="PRO_5038332235" evidence="6">
    <location>
        <begin position="21"/>
        <end position="535"/>
    </location>
</feature>
<gene>
    <name evidence="7" type="ORF">ATJ88_1728</name>
</gene>
<dbReference type="PROSITE" id="PS51257">
    <property type="entry name" value="PROKAR_LIPOPROTEIN"/>
    <property type="match status" value="1"/>
</dbReference>
<keyword evidence="3" id="KW-0472">Membrane</keyword>
<dbReference type="EMBL" id="PDJJ01000001">
    <property type="protein sequence ID" value="PFG43046.1"/>
    <property type="molecule type" value="Genomic_DNA"/>
</dbReference>
<protein>
    <submittedName>
        <fullName evidence="7">Putative aldouronate transport system substrate-binding protein</fullName>
    </submittedName>
</protein>
<proteinExistence type="predicted"/>
<dbReference type="InterPro" id="IPR006059">
    <property type="entry name" value="SBP"/>
</dbReference>
<dbReference type="PANTHER" id="PTHR43649:SF33">
    <property type="entry name" value="POLYGALACTURONAN_RHAMNOGALACTURONAN-BINDING PROTEIN YTCQ"/>
    <property type="match status" value="1"/>
</dbReference>
<keyword evidence="8" id="KW-1185">Reference proteome</keyword>
<accession>A0A2A9EWU0</accession>